<proteinExistence type="predicted"/>
<evidence type="ECO:0000313" key="1">
    <source>
        <dbReference type="EMBL" id="KAF2535604.1"/>
    </source>
</evidence>
<name>A0A8S9FR81_BRACR</name>
<accession>A0A8S9FR81</accession>
<dbReference type="InterPro" id="IPR006652">
    <property type="entry name" value="Kelch_1"/>
</dbReference>
<dbReference type="EMBL" id="QGKW02002228">
    <property type="protein sequence ID" value="KAF2535604.1"/>
    <property type="molecule type" value="Genomic_DNA"/>
</dbReference>
<gene>
    <name evidence="1" type="ORF">F2Q68_00021642</name>
</gene>
<dbReference type="Pfam" id="PF01344">
    <property type="entry name" value="Kelch_1"/>
    <property type="match status" value="1"/>
</dbReference>
<comment type="caution">
    <text evidence="1">The sequence shown here is derived from an EMBL/GenBank/DDBJ whole genome shotgun (WGS) entry which is preliminary data.</text>
</comment>
<dbReference type="SUPFAM" id="SSF117281">
    <property type="entry name" value="Kelch motif"/>
    <property type="match status" value="1"/>
</dbReference>
<sequence length="137" mass="15317">MKVSQSADYKVAVGVVEGKIYVIGGSDEDSQVEVFDSETQTWDFEEKAKFESDFCVYEAKAAAHVPQEQLCLPSQALSQELLSIVVMFRVELMPLVVLITQFNQHVSWWRRKLDLSGGIHSLSPVSSSPALQHKSED</sequence>
<protein>
    <submittedName>
        <fullName evidence="1">Uncharacterized protein</fullName>
    </submittedName>
</protein>
<dbReference type="Proteomes" id="UP000712281">
    <property type="component" value="Unassembled WGS sequence"/>
</dbReference>
<organism evidence="1 2">
    <name type="scientific">Brassica cretica</name>
    <name type="common">Mustard</name>
    <dbReference type="NCBI Taxonomy" id="69181"/>
    <lineage>
        <taxon>Eukaryota</taxon>
        <taxon>Viridiplantae</taxon>
        <taxon>Streptophyta</taxon>
        <taxon>Embryophyta</taxon>
        <taxon>Tracheophyta</taxon>
        <taxon>Spermatophyta</taxon>
        <taxon>Magnoliopsida</taxon>
        <taxon>eudicotyledons</taxon>
        <taxon>Gunneridae</taxon>
        <taxon>Pentapetalae</taxon>
        <taxon>rosids</taxon>
        <taxon>malvids</taxon>
        <taxon>Brassicales</taxon>
        <taxon>Brassicaceae</taxon>
        <taxon>Brassiceae</taxon>
        <taxon>Brassica</taxon>
    </lineage>
</organism>
<dbReference type="AlphaFoldDB" id="A0A8S9FR81"/>
<dbReference type="Gene3D" id="2.120.10.80">
    <property type="entry name" value="Kelch-type beta propeller"/>
    <property type="match status" value="1"/>
</dbReference>
<reference evidence="1" key="1">
    <citation type="submission" date="2019-12" db="EMBL/GenBank/DDBJ databases">
        <title>Genome sequencing and annotation of Brassica cretica.</title>
        <authorList>
            <person name="Studholme D.J."/>
            <person name="Sarris P.F."/>
        </authorList>
    </citation>
    <scope>NUCLEOTIDE SEQUENCE</scope>
    <source>
        <strain evidence="1">PFS-001/15</strain>
        <tissue evidence="1">Leaf</tissue>
    </source>
</reference>
<evidence type="ECO:0000313" key="2">
    <source>
        <dbReference type="Proteomes" id="UP000712281"/>
    </source>
</evidence>
<dbReference type="InterPro" id="IPR015915">
    <property type="entry name" value="Kelch-typ_b-propeller"/>
</dbReference>